<dbReference type="SUPFAM" id="SSF48452">
    <property type="entry name" value="TPR-like"/>
    <property type="match status" value="1"/>
</dbReference>
<keyword evidence="4 8" id="KW-0378">Hydrolase</keyword>
<evidence type="ECO:0000256" key="5">
    <source>
        <dbReference type="ARBA" id="ARBA00022833"/>
    </source>
</evidence>
<dbReference type="GO" id="GO:0008237">
    <property type="term" value="F:metallopeptidase activity"/>
    <property type="evidence" value="ECO:0007669"/>
    <property type="project" value="UniProtKB-KW"/>
</dbReference>
<comment type="cofactor">
    <cofactor evidence="1">
        <name>Zn(2+)</name>
        <dbReference type="ChEBI" id="CHEBI:29105"/>
    </cofactor>
</comment>
<evidence type="ECO:0000313" key="8">
    <source>
        <dbReference type="EMBL" id="MCZ2720210.1"/>
    </source>
</evidence>
<sequence length="441" mass="50009">MPSLQKSLSERSLDNPSYVLGQYWFRQLNGSRQLIDFPPAYDYLNESLSQLLVYTDLTDKHVEIGLLNSKTSNAFVMPGNHLFLYSDILQLLDSEEQFLALLAHEVAHLDAKHYERQQQNSLQEQQKVLALIGTSIALALAGSDMEAGSALWVGGIANHSENALSYSRSQEQEADRIGKQYLEKAGINKTAMNQLFLAFSKASPRGEQKEFLSTHPVPQNRASDSLTTIDPISILFKKENKAYQYFRATLLTYRSTLSDSNHINYLDHSTPEIKRYMSILASLLNGAEIQTELVEQLDESNEYESYLKAKVYIKNNQFNKATQLAKRKLSIDPKNITYSTLLSMANYEISAELLEKKPYQYQTNQKLDALIAIFKHEQNLPLTLAYLAQKNFNSGKTTEALSLLNRARKLANATELEIINRIEKDIKLILNAQEKINLPST</sequence>
<proteinExistence type="predicted"/>
<organism evidence="8 9">
    <name type="scientific">Marinomonas phaeophyticola</name>
    <dbReference type="NCBI Taxonomy" id="3004091"/>
    <lineage>
        <taxon>Bacteria</taxon>
        <taxon>Pseudomonadati</taxon>
        <taxon>Pseudomonadota</taxon>
        <taxon>Gammaproteobacteria</taxon>
        <taxon>Oceanospirillales</taxon>
        <taxon>Oceanospirillaceae</taxon>
        <taxon>Marinomonas</taxon>
    </lineage>
</organism>
<evidence type="ECO:0000313" key="9">
    <source>
        <dbReference type="Proteomes" id="UP001149719"/>
    </source>
</evidence>
<evidence type="ECO:0000256" key="2">
    <source>
        <dbReference type="ARBA" id="ARBA00022670"/>
    </source>
</evidence>
<evidence type="ECO:0000256" key="4">
    <source>
        <dbReference type="ARBA" id="ARBA00022801"/>
    </source>
</evidence>
<accession>A0ABT4JPQ5</accession>
<keyword evidence="3" id="KW-0479">Metal-binding</keyword>
<dbReference type="PANTHER" id="PTHR22726">
    <property type="entry name" value="METALLOENDOPEPTIDASE OMA1"/>
    <property type="match status" value="1"/>
</dbReference>
<dbReference type="Gene3D" id="3.30.2010.10">
    <property type="entry name" value="Metalloproteases ('zincins'), catalytic domain"/>
    <property type="match status" value="1"/>
</dbReference>
<evidence type="ECO:0000259" key="7">
    <source>
        <dbReference type="Pfam" id="PF01435"/>
    </source>
</evidence>
<comment type="caution">
    <text evidence="8">The sequence shown here is derived from an EMBL/GenBank/DDBJ whole genome shotgun (WGS) entry which is preliminary data.</text>
</comment>
<evidence type="ECO:0000256" key="1">
    <source>
        <dbReference type="ARBA" id="ARBA00001947"/>
    </source>
</evidence>
<reference evidence="8" key="1">
    <citation type="submission" date="2022-12" db="EMBL/GenBank/DDBJ databases">
        <title>Marinomonas 15G1-11 sp. nov, isolated from marine algae.</title>
        <authorList>
            <person name="Butt M."/>
            <person name="Choi D.G."/>
            <person name="Kim J.M."/>
            <person name="Lee J.K."/>
            <person name="Baek J.H."/>
            <person name="Jeon C.O."/>
        </authorList>
    </citation>
    <scope>NUCLEOTIDE SEQUENCE</scope>
    <source>
        <strain evidence="8">15G1-11</strain>
    </source>
</reference>
<evidence type="ECO:0000256" key="3">
    <source>
        <dbReference type="ARBA" id="ARBA00022723"/>
    </source>
</evidence>
<keyword evidence="9" id="KW-1185">Reference proteome</keyword>
<keyword evidence="5" id="KW-0862">Zinc</keyword>
<keyword evidence="2" id="KW-0645">Protease</keyword>
<name>A0ABT4JPQ5_9GAMM</name>
<evidence type="ECO:0000256" key="6">
    <source>
        <dbReference type="ARBA" id="ARBA00023049"/>
    </source>
</evidence>
<protein>
    <submittedName>
        <fullName evidence="8">M48 family metalloprotease</fullName>
        <ecNumber evidence="8">3.4.24.-</ecNumber>
    </submittedName>
</protein>
<dbReference type="InterPro" id="IPR051156">
    <property type="entry name" value="Mito/Outer_Membr_Metalloprot"/>
</dbReference>
<feature type="domain" description="Peptidase M48" evidence="7">
    <location>
        <begin position="44"/>
        <end position="223"/>
    </location>
</feature>
<keyword evidence="6 8" id="KW-0482">Metalloprotease</keyword>
<dbReference type="Proteomes" id="UP001149719">
    <property type="component" value="Unassembled WGS sequence"/>
</dbReference>
<dbReference type="EC" id="3.4.24.-" evidence="8"/>
<dbReference type="InterPro" id="IPR011990">
    <property type="entry name" value="TPR-like_helical_dom_sf"/>
</dbReference>
<dbReference type="RefSeq" id="WP_269121922.1">
    <property type="nucleotide sequence ID" value="NZ_JAPUBN010000006.1"/>
</dbReference>
<dbReference type="EMBL" id="JAPUBN010000006">
    <property type="protein sequence ID" value="MCZ2720210.1"/>
    <property type="molecule type" value="Genomic_DNA"/>
</dbReference>
<dbReference type="Pfam" id="PF01435">
    <property type="entry name" value="Peptidase_M48"/>
    <property type="match status" value="1"/>
</dbReference>
<dbReference type="PANTHER" id="PTHR22726:SF1">
    <property type="entry name" value="METALLOENDOPEPTIDASE OMA1, MITOCHONDRIAL"/>
    <property type="match status" value="1"/>
</dbReference>
<dbReference type="InterPro" id="IPR001915">
    <property type="entry name" value="Peptidase_M48"/>
</dbReference>
<gene>
    <name evidence="8" type="ORF">O1D97_00775</name>
</gene>